<dbReference type="OrthoDB" id="426275at2759"/>
<gene>
    <name evidence="3" type="ORF">SPIL2461_LOCUS19684</name>
</gene>
<sequence>MGQGVSNPPPLQSCGNQFGMCLPSWDTVKVDLTRVDSEQVPGVRDAKLLPSSRAIRAALAAKNGETKMDRGMLAKVEWERQLRAKIEERERQMLESQQVIPPAETPVDIGIRQDERLQALELIKQDMEVGRLCDRSHAPALPEEEEVEESVDKKDHGQDESTELQTSSSKGSSPEDELEEDGKEVLSKFLAENRFEDARKGREGDAKAKAASDVLLWEGVCVPLGGEDPYRYQDGWPPLADTKLYYLTLAAPGAVASGSDSSAWHLAIAPPSVRIVTTVQTAAIISTTAVLVAVVILAAVAVVEDRKRINCPTKSFQIHLELQLSFNNVSAFARATAMSGVLSWLYDLFEDPPEPDTPFIKALKDDWTFGMIKLVTGVELAENSESREEDVTKQQLEARIAAAEKAASKVTEPNKLLDLAEAYGVLSPRDKRVLETCELVMKFSLPFLSRQRQGDAHQLHARSLFLHKDFEGSLRALLRAQECYKDQGNKRLRRLNNSGLLRAHAALGQNTQACERFKVALTMCSTKEEALNVYLSGKVALEDAGFGDNFEMLWEDHLDDNPETKAHLDQQMAAMTQLTKQVPQDDKGGPEDDFKMPETLKEGVQLAKRHKGITSFILVFLVLYLILAIYISNWLSKAIMQRLAEQKL</sequence>
<keyword evidence="2" id="KW-0472">Membrane</keyword>
<keyword evidence="4" id="KW-1185">Reference proteome</keyword>
<evidence type="ECO:0000256" key="1">
    <source>
        <dbReference type="SAM" id="MobiDB-lite"/>
    </source>
</evidence>
<keyword evidence="2" id="KW-1133">Transmembrane helix</keyword>
<accession>A0A812WPI2</accession>
<keyword evidence="2" id="KW-0812">Transmembrane</keyword>
<feature type="transmembrane region" description="Helical" evidence="2">
    <location>
        <begin position="613"/>
        <end position="632"/>
    </location>
</feature>
<feature type="transmembrane region" description="Helical" evidence="2">
    <location>
        <begin position="324"/>
        <end position="346"/>
    </location>
</feature>
<evidence type="ECO:0000313" key="3">
    <source>
        <dbReference type="EMBL" id="CAE7700321.1"/>
    </source>
</evidence>
<proteinExistence type="predicted"/>
<evidence type="ECO:0000313" key="4">
    <source>
        <dbReference type="Proteomes" id="UP000649617"/>
    </source>
</evidence>
<dbReference type="AlphaFoldDB" id="A0A812WPI2"/>
<evidence type="ECO:0000256" key="2">
    <source>
        <dbReference type="SAM" id="Phobius"/>
    </source>
</evidence>
<reference evidence="3" key="1">
    <citation type="submission" date="2021-02" db="EMBL/GenBank/DDBJ databases">
        <authorList>
            <person name="Dougan E. K."/>
            <person name="Rhodes N."/>
            <person name="Thang M."/>
            <person name="Chan C."/>
        </authorList>
    </citation>
    <scope>NUCLEOTIDE SEQUENCE</scope>
</reference>
<protein>
    <submittedName>
        <fullName evidence="3">Uncharacterized protein</fullName>
    </submittedName>
</protein>
<name>A0A812WPI2_SYMPI</name>
<comment type="caution">
    <text evidence="3">The sequence shown here is derived from an EMBL/GenBank/DDBJ whole genome shotgun (WGS) entry which is preliminary data.</text>
</comment>
<organism evidence="3 4">
    <name type="scientific">Symbiodinium pilosum</name>
    <name type="common">Dinoflagellate</name>
    <dbReference type="NCBI Taxonomy" id="2952"/>
    <lineage>
        <taxon>Eukaryota</taxon>
        <taxon>Sar</taxon>
        <taxon>Alveolata</taxon>
        <taxon>Dinophyceae</taxon>
        <taxon>Suessiales</taxon>
        <taxon>Symbiodiniaceae</taxon>
        <taxon>Symbiodinium</taxon>
    </lineage>
</organism>
<feature type="compositionally biased region" description="Basic and acidic residues" evidence="1">
    <location>
        <begin position="150"/>
        <end position="159"/>
    </location>
</feature>
<feature type="compositionally biased region" description="Polar residues" evidence="1">
    <location>
        <begin position="163"/>
        <end position="172"/>
    </location>
</feature>
<dbReference type="Proteomes" id="UP000649617">
    <property type="component" value="Unassembled WGS sequence"/>
</dbReference>
<feature type="region of interest" description="Disordered" evidence="1">
    <location>
        <begin position="136"/>
        <end position="183"/>
    </location>
</feature>
<feature type="transmembrane region" description="Helical" evidence="2">
    <location>
        <begin position="282"/>
        <end position="303"/>
    </location>
</feature>
<dbReference type="EMBL" id="CAJNIZ010044760">
    <property type="protein sequence ID" value="CAE7700321.1"/>
    <property type="molecule type" value="Genomic_DNA"/>
</dbReference>